<dbReference type="InterPro" id="IPR041012">
    <property type="entry name" value="GEN_chromo"/>
</dbReference>
<name>A0A922S0B7_SCHHA</name>
<dbReference type="AlphaFoldDB" id="A0A922S0B7"/>
<keyword evidence="2" id="KW-0540">Nuclease</keyword>
<reference evidence="2" key="3">
    <citation type="submission" date="2021-06" db="EMBL/GenBank/DDBJ databases">
        <title>Chromosome-level genome assembly for S. haematobium.</title>
        <authorList>
            <person name="Stroehlein A.J."/>
        </authorList>
    </citation>
    <scope>NUCLEOTIDE SEQUENCE</scope>
</reference>
<dbReference type="CTD" id="24593468"/>
<organism evidence="2 3">
    <name type="scientific">Schistosoma haematobium</name>
    <name type="common">Blood fluke</name>
    <dbReference type="NCBI Taxonomy" id="6185"/>
    <lineage>
        <taxon>Eukaryota</taxon>
        <taxon>Metazoa</taxon>
        <taxon>Spiralia</taxon>
        <taxon>Lophotrochozoa</taxon>
        <taxon>Platyhelminthes</taxon>
        <taxon>Trematoda</taxon>
        <taxon>Digenea</taxon>
        <taxon>Strigeidida</taxon>
        <taxon>Schistosomatoidea</taxon>
        <taxon>Schistosomatidae</taxon>
        <taxon>Schistosoma</taxon>
    </lineage>
</organism>
<keyword evidence="3" id="KW-1185">Reference proteome</keyword>
<feature type="domain" description="Flap endonuclease GEN chromatin organization modifier" evidence="1">
    <location>
        <begin position="33"/>
        <end position="108"/>
    </location>
</feature>
<dbReference type="GeneID" id="24593468"/>
<dbReference type="EMBL" id="AMPZ03000003">
    <property type="protein sequence ID" value="KAH9587814.1"/>
    <property type="molecule type" value="Genomic_DNA"/>
</dbReference>
<sequence>MALWDLRHPQIYNSPSYIKSLIDYQIDDSVILKPLRIVKKRIVNYVDSYEVEWERLGFDKWSGQKNILHPNDENVQNMNTSDNCNYYFSVPQVEFRRAHSEICSVFENSTRQILIGKKKTKSKLSKIDKNQLMLDEAFKGLSISTKKGNKSESEKDKSPNILTSLTNLIKHPVWESDNSSIDENEYVDYNNDVNRNHKHMLPESIISEMNIGYSSDIEAYNHTGRESPSPSLSAVCTFSSPLSSELKSTFSNLTKRSSSLSNLFNNPRLQLQTSLLSNSFVSERKISHSNLLSPSIFSSCSSSCSTDKEDDIITGHSVSRIIEKFRTPKTLKDRLGVVNYF</sequence>
<evidence type="ECO:0000313" key="2">
    <source>
        <dbReference type="EMBL" id="KAH9587814.1"/>
    </source>
</evidence>
<protein>
    <submittedName>
        <fullName evidence="2">Flap endonuclease GEN 1, variant 2</fullName>
    </submittedName>
</protein>
<gene>
    <name evidence="2" type="primary">GEN1_1</name>
    <name evidence="2" type="ORF">MS3_00005407</name>
</gene>
<dbReference type="Pfam" id="PF18704">
    <property type="entry name" value="Chromo_2"/>
    <property type="match status" value="1"/>
</dbReference>
<keyword evidence="2" id="KW-0255">Endonuclease</keyword>
<reference evidence="2" key="2">
    <citation type="journal article" date="2019" name="Gigascience">
        <title>High-quality Schistosoma haematobium genome achieved by single-molecule and long-range sequencing.</title>
        <authorList>
            <person name="Stroehlein A.J."/>
            <person name="Korhonen P.K."/>
            <person name="Chong T.M."/>
            <person name="Lim Y.L."/>
            <person name="Chan K.G."/>
            <person name="Webster B."/>
            <person name="Rollinson D."/>
            <person name="Brindley P.J."/>
            <person name="Gasser R.B."/>
            <person name="Young N.D."/>
        </authorList>
    </citation>
    <scope>NUCLEOTIDE SEQUENCE</scope>
</reference>
<proteinExistence type="predicted"/>
<evidence type="ECO:0000259" key="1">
    <source>
        <dbReference type="Pfam" id="PF18704"/>
    </source>
</evidence>
<keyword evidence="2" id="KW-0378">Hydrolase</keyword>
<reference evidence="2" key="1">
    <citation type="journal article" date="2012" name="Nat. Genet.">
        <title>Whole-genome sequence of Schistosoma haematobium.</title>
        <authorList>
            <person name="Young N.D."/>
            <person name="Jex A.R."/>
            <person name="Li B."/>
            <person name="Liu S."/>
            <person name="Yang L."/>
            <person name="Xiong Z."/>
            <person name="Li Y."/>
            <person name="Cantacessi C."/>
            <person name="Hall R.S."/>
            <person name="Xu X."/>
            <person name="Chen F."/>
            <person name="Wu X."/>
            <person name="Zerlotini A."/>
            <person name="Oliveira G."/>
            <person name="Hofmann A."/>
            <person name="Zhang G."/>
            <person name="Fang X."/>
            <person name="Kang Y."/>
            <person name="Campbell B.E."/>
            <person name="Loukas A."/>
            <person name="Ranganathan S."/>
            <person name="Rollinson D."/>
            <person name="Rinaldi G."/>
            <person name="Brindley P.J."/>
            <person name="Yang H."/>
            <person name="Wang J."/>
            <person name="Wang J."/>
            <person name="Gasser R.B."/>
        </authorList>
    </citation>
    <scope>NUCLEOTIDE SEQUENCE</scope>
</reference>
<dbReference type="Proteomes" id="UP000471633">
    <property type="component" value="Unassembled WGS sequence"/>
</dbReference>
<reference evidence="2" key="4">
    <citation type="journal article" date="2022" name="PLoS Pathog.">
        <title>Chromosome-level genome of Schistosoma haematobium underpins genome-wide explorations of molecular variation.</title>
        <authorList>
            <person name="Stroehlein A.J."/>
            <person name="Korhonen P.K."/>
            <person name="Lee V.V."/>
            <person name="Ralph S.A."/>
            <person name="Mentink-Kane M."/>
            <person name="You H."/>
            <person name="McManus D.P."/>
            <person name="Tchuente L.T."/>
            <person name="Stothard J.R."/>
            <person name="Kaur P."/>
            <person name="Dudchenko O."/>
            <person name="Aiden E.L."/>
            <person name="Yang B."/>
            <person name="Yang H."/>
            <person name="Emery A.M."/>
            <person name="Webster B.L."/>
            <person name="Brindley P.J."/>
            <person name="Rollinson D."/>
            <person name="Chang B.C.H."/>
            <person name="Gasser R.B."/>
            <person name="Young N.D."/>
        </authorList>
    </citation>
    <scope>NUCLEOTIDE SEQUENCE</scope>
</reference>
<evidence type="ECO:0000313" key="3">
    <source>
        <dbReference type="Proteomes" id="UP000471633"/>
    </source>
</evidence>
<dbReference type="GO" id="GO:0004519">
    <property type="term" value="F:endonuclease activity"/>
    <property type="evidence" value="ECO:0007669"/>
    <property type="project" value="UniProtKB-KW"/>
</dbReference>
<accession>A0A922S0B7</accession>
<dbReference type="RefSeq" id="XP_051069463.1">
    <property type="nucleotide sequence ID" value="XM_051213478.1"/>
</dbReference>
<comment type="caution">
    <text evidence="2">The sequence shown here is derived from an EMBL/GenBank/DDBJ whole genome shotgun (WGS) entry which is preliminary data.</text>
</comment>